<keyword evidence="5" id="KW-0949">S-adenosyl-L-methionine</keyword>
<dbReference type="GO" id="GO:0016491">
    <property type="term" value="F:oxidoreductase activity"/>
    <property type="evidence" value="ECO:0007669"/>
    <property type="project" value="UniProtKB-KW"/>
</dbReference>
<dbReference type="Gene3D" id="3.30.70.20">
    <property type="match status" value="1"/>
</dbReference>
<organism evidence="12 13">
    <name type="scientific">Desulfobulbus oralis</name>
    <dbReference type="NCBI Taxonomy" id="1986146"/>
    <lineage>
        <taxon>Bacteria</taxon>
        <taxon>Pseudomonadati</taxon>
        <taxon>Thermodesulfobacteriota</taxon>
        <taxon>Desulfobulbia</taxon>
        <taxon>Desulfobulbales</taxon>
        <taxon>Desulfobulbaceae</taxon>
        <taxon>Desulfobulbus</taxon>
    </lineage>
</organism>
<evidence type="ECO:0000259" key="10">
    <source>
        <dbReference type="PROSITE" id="PS51379"/>
    </source>
</evidence>
<dbReference type="Pfam" id="PF04055">
    <property type="entry name" value="Radical_SAM"/>
    <property type="match status" value="1"/>
</dbReference>
<dbReference type="NCBIfam" id="TIGR02494">
    <property type="entry name" value="PFLE_PFLC"/>
    <property type="match status" value="1"/>
</dbReference>
<keyword evidence="12" id="KW-0456">Lyase</keyword>
<dbReference type="PROSITE" id="PS51918">
    <property type="entry name" value="RADICAL_SAM"/>
    <property type="match status" value="1"/>
</dbReference>
<dbReference type="Pfam" id="PF14697">
    <property type="entry name" value="Fer4_21"/>
    <property type="match status" value="1"/>
</dbReference>
<dbReference type="Proteomes" id="UP000239867">
    <property type="component" value="Chromosome"/>
</dbReference>
<dbReference type="PROSITE" id="PS00198">
    <property type="entry name" value="4FE4S_FER_1"/>
    <property type="match status" value="1"/>
</dbReference>
<dbReference type="GO" id="GO:0051539">
    <property type="term" value="F:4 iron, 4 sulfur cluster binding"/>
    <property type="evidence" value="ECO:0007669"/>
    <property type="project" value="UniProtKB-KW"/>
</dbReference>
<evidence type="ECO:0000256" key="5">
    <source>
        <dbReference type="ARBA" id="ARBA00022691"/>
    </source>
</evidence>
<dbReference type="PROSITE" id="PS51379">
    <property type="entry name" value="4FE4S_FER_2"/>
    <property type="match status" value="2"/>
</dbReference>
<dbReference type="PANTHER" id="PTHR30352:SF4">
    <property type="entry name" value="PYRUVATE FORMATE-LYASE 2-ACTIVATING ENZYME"/>
    <property type="match status" value="1"/>
</dbReference>
<dbReference type="Pfam" id="PF13353">
    <property type="entry name" value="Fer4_12"/>
    <property type="match status" value="1"/>
</dbReference>
<comment type="subunit">
    <text evidence="3">Monomer.</text>
</comment>
<comment type="similarity">
    <text evidence="2">Belongs to the organic radical-activating enzymes family.</text>
</comment>
<dbReference type="SFLD" id="SFLDG01118">
    <property type="entry name" value="activating_enzymes__group_2"/>
    <property type="match status" value="1"/>
</dbReference>
<dbReference type="PROSITE" id="PS01087">
    <property type="entry name" value="RADICAL_ACTIVATING"/>
    <property type="match status" value="1"/>
</dbReference>
<proteinExistence type="inferred from homology"/>
<evidence type="ECO:0000256" key="7">
    <source>
        <dbReference type="ARBA" id="ARBA00023002"/>
    </source>
</evidence>
<dbReference type="SFLD" id="SFLDS00029">
    <property type="entry name" value="Radical_SAM"/>
    <property type="match status" value="1"/>
</dbReference>
<feature type="domain" description="4Fe-4S ferredoxin-type" evidence="10">
    <location>
        <begin position="49"/>
        <end position="78"/>
    </location>
</feature>
<dbReference type="PANTHER" id="PTHR30352">
    <property type="entry name" value="PYRUVATE FORMATE-LYASE-ACTIVATING ENZYME"/>
    <property type="match status" value="1"/>
</dbReference>
<dbReference type="InterPro" id="IPR058240">
    <property type="entry name" value="rSAM_sf"/>
</dbReference>
<dbReference type="NCBIfam" id="TIGR04395">
    <property type="entry name" value="cutC_activ_rSAM"/>
    <property type="match status" value="1"/>
</dbReference>
<evidence type="ECO:0000256" key="3">
    <source>
        <dbReference type="ARBA" id="ARBA00011245"/>
    </source>
</evidence>
<evidence type="ECO:0000256" key="2">
    <source>
        <dbReference type="ARBA" id="ARBA00009777"/>
    </source>
</evidence>
<sequence>MPAQTTARIFNIQRYSIYDGPGVRSLVFFQGCPLQCLWCSNPEGQSSQTKLLYRSSRCVHCGLCVNACPEGLHAPVGSPARHAVAHQGCTGCGACVRACPEQALALSGEEKTLDDILDIVLTDRDFYETSDGGLTLGGGEPLLQWQAAAVLLRACRAEGINTAMETSGHAAPDIVRQLAPHVDLFLYDLKHMEPAQHKKLTGVDNALILANLSWLLNNDCKVRVRMPLVNGCNTNMDEMRARVAFLEPWKETPNFLGVDLLPYHRMGVGKYVQLGMAYTLDAGAVVSERDLTAIQALFRDAGMNVAIIRH</sequence>
<keyword evidence="7" id="KW-0560">Oxidoreductase</keyword>
<evidence type="ECO:0000313" key="12">
    <source>
        <dbReference type="EMBL" id="AVD70336.1"/>
    </source>
</evidence>
<reference evidence="12 13" key="1">
    <citation type="journal article" date="2018" name="MBio">
        <title>Insights into the evolution of host association through the isolation and characterization of a novel human periodontal pathobiont, Desulfobulbus oralis.</title>
        <authorList>
            <person name="Cross K.L."/>
            <person name="Chirania P."/>
            <person name="Xiong W."/>
            <person name="Beall C.J."/>
            <person name="Elkins J.G."/>
            <person name="Giannone R.J."/>
            <person name="Griffen A.L."/>
            <person name="Guss A.M."/>
            <person name="Hettich R.L."/>
            <person name="Joshi S.S."/>
            <person name="Mokrzan E.M."/>
            <person name="Martin R.K."/>
            <person name="Zhulin I.B."/>
            <person name="Leys E.J."/>
            <person name="Podar M."/>
        </authorList>
    </citation>
    <scope>NUCLEOTIDE SEQUENCE [LARGE SCALE GENOMIC DNA]</scope>
    <source>
        <strain evidence="12 13">ORNL</strain>
    </source>
</reference>
<comment type="cofactor">
    <cofactor evidence="1">
        <name>[4Fe-4S] cluster</name>
        <dbReference type="ChEBI" id="CHEBI:49883"/>
    </cofactor>
</comment>
<dbReference type="InterPro" id="IPR013785">
    <property type="entry name" value="Aldolase_TIM"/>
</dbReference>
<gene>
    <name evidence="12" type="ORF">CAY53_01555</name>
</gene>
<dbReference type="InterPro" id="IPR030905">
    <property type="entry name" value="CutC_activ_rSAM"/>
</dbReference>
<keyword evidence="13" id="KW-1185">Reference proteome</keyword>
<evidence type="ECO:0000256" key="8">
    <source>
        <dbReference type="ARBA" id="ARBA00023004"/>
    </source>
</evidence>
<evidence type="ECO:0000256" key="4">
    <source>
        <dbReference type="ARBA" id="ARBA00022485"/>
    </source>
</evidence>
<dbReference type="Gene3D" id="3.20.20.70">
    <property type="entry name" value="Aldolase class I"/>
    <property type="match status" value="1"/>
</dbReference>
<dbReference type="InterPro" id="IPR034457">
    <property type="entry name" value="Organic_radical-activating"/>
</dbReference>
<dbReference type="SUPFAM" id="SSF102114">
    <property type="entry name" value="Radical SAM enzymes"/>
    <property type="match status" value="1"/>
</dbReference>
<evidence type="ECO:0000256" key="6">
    <source>
        <dbReference type="ARBA" id="ARBA00022723"/>
    </source>
</evidence>
<keyword evidence="9" id="KW-0411">Iron-sulfur</keyword>
<dbReference type="AlphaFoldDB" id="A0A2L1GL28"/>
<keyword evidence="4" id="KW-0004">4Fe-4S</keyword>
<dbReference type="InterPro" id="IPR007197">
    <property type="entry name" value="rSAM"/>
</dbReference>
<evidence type="ECO:0000256" key="9">
    <source>
        <dbReference type="ARBA" id="ARBA00023014"/>
    </source>
</evidence>
<dbReference type="InterPro" id="IPR001989">
    <property type="entry name" value="Radical_activat_CS"/>
</dbReference>
<keyword evidence="6" id="KW-0479">Metal-binding</keyword>
<evidence type="ECO:0000259" key="11">
    <source>
        <dbReference type="PROSITE" id="PS51918"/>
    </source>
</evidence>
<dbReference type="InterPro" id="IPR040074">
    <property type="entry name" value="BssD/PflA/YjjW"/>
</dbReference>
<evidence type="ECO:0000313" key="13">
    <source>
        <dbReference type="Proteomes" id="UP000239867"/>
    </source>
</evidence>
<dbReference type="PIRSF" id="PIRSF000371">
    <property type="entry name" value="PFL_act_enz"/>
    <property type="match status" value="1"/>
</dbReference>
<dbReference type="SFLD" id="SFLDG01066">
    <property type="entry name" value="organic_radical-activating_enz"/>
    <property type="match status" value="1"/>
</dbReference>
<dbReference type="GO" id="GO:0046872">
    <property type="term" value="F:metal ion binding"/>
    <property type="evidence" value="ECO:0007669"/>
    <property type="project" value="UniProtKB-KW"/>
</dbReference>
<dbReference type="EMBL" id="CP021255">
    <property type="protein sequence ID" value="AVD70336.1"/>
    <property type="molecule type" value="Genomic_DNA"/>
</dbReference>
<dbReference type="CDD" id="cd01335">
    <property type="entry name" value="Radical_SAM"/>
    <property type="match status" value="1"/>
</dbReference>
<dbReference type="OrthoDB" id="9782387at2"/>
<dbReference type="InterPro" id="IPR012839">
    <property type="entry name" value="Organic_radical_activase"/>
</dbReference>
<dbReference type="KEGG" id="deo:CAY53_01555"/>
<accession>A0A2L1GL28</accession>
<dbReference type="GO" id="GO:0016829">
    <property type="term" value="F:lyase activity"/>
    <property type="evidence" value="ECO:0007669"/>
    <property type="project" value="UniProtKB-KW"/>
</dbReference>
<feature type="domain" description="4Fe-4S ferredoxin-type" evidence="10">
    <location>
        <begin position="80"/>
        <end position="109"/>
    </location>
</feature>
<dbReference type="RefSeq" id="WP_104935652.1">
    <property type="nucleotide sequence ID" value="NZ_CP021255.1"/>
</dbReference>
<dbReference type="InterPro" id="IPR017900">
    <property type="entry name" value="4Fe4S_Fe_S_CS"/>
</dbReference>
<dbReference type="SUPFAM" id="SSF54862">
    <property type="entry name" value="4Fe-4S ferredoxins"/>
    <property type="match status" value="1"/>
</dbReference>
<dbReference type="InterPro" id="IPR017896">
    <property type="entry name" value="4Fe4S_Fe-S-bd"/>
</dbReference>
<feature type="domain" description="Radical SAM core" evidence="11">
    <location>
        <begin position="18"/>
        <end position="304"/>
    </location>
</feature>
<evidence type="ECO:0000256" key="1">
    <source>
        <dbReference type="ARBA" id="ARBA00001966"/>
    </source>
</evidence>
<protein>
    <submittedName>
        <fullName evidence="12">Choline TMA-lyase-activating enzyme</fullName>
    </submittedName>
</protein>
<keyword evidence="8" id="KW-0408">Iron</keyword>
<name>A0A2L1GL28_9BACT</name>